<dbReference type="AlphaFoldDB" id="A0AAJ0DD07"/>
<evidence type="ECO:0000313" key="2">
    <source>
        <dbReference type="Proteomes" id="UP001271007"/>
    </source>
</evidence>
<dbReference type="InterPro" id="IPR002347">
    <property type="entry name" value="SDR_fam"/>
</dbReference>
<dbReference type="EMBL" id="JAWDJX010000057">
    <property type="protein sequence ID" value="KAK3047764.1"/>
    <property type="molecule type" value="Genomic_DNA"/>
</dbReference>
<accession>A0AAJ0DD07</accession>
<reference evidence="1" key="1">
    <citation type="submission" date="2023-04" db="EMBL/GenBank/DDBJ databases">
        <title>Black Yeasts Isolated from many extreme environments.</title>
        <authorList>
            <person name="Coleine C."/>
            <person name="Stajich J.E."/>
            <person name="Selbmann L."/>
        </authorList>
    </citation>
    <scope>NUCLEOTIDE SEQUENCE</scope>
    <source>
        <strain evidence="1">CCFEE 5312</strain>
    </source>
</reference>
<comment type="caution">
    <text evidence="1">The sequence shown here is derived from an EMBL/GenBank/DDBJ whole genome shotgun (WGS) entry which is preliminary data.</text>
</comment>
<dbReference type="PANTHER" id="PTHR42820">
    <property type="entry name" value="SHORT-CHAIN DEHYDROGENASE REDUCTASE"/>
    <property type="match status" value="1"/>
</dbReference>
<dbReference type="Gene3D" id="3.40.50.720">
    <property type="entry name" value="NAD(P)-binding Rossmann-like Domain"/>
    <property type="match status" value="1"/>
</dbReference>
<proteinExistence type="predicted"/>
<gene>
    <name evidence="1" type="ORF">LTR09_010879</name>
</gene>
<dbReference type="PANTHER" id="PTHR42820:SF1">
    <property type="entry name" value="SHORT-CHAIN DEHYDROGENASE_REDUCTASE FAMILY PROTEIN"/>
    <property type="match status" value="1"/>
</dbReference>
<dbReference type="Pfam" id="PF00106">
    <property type="entry name" value="adh_short"/>
    <property type="match status" value="1"/>
</dbReference>
<dbReference type="SUPFAM" id="SSF51735">
    <property type="entry name" value="NAD(P)-binding Rossmann-fold domains"/>
    <property type="match status" value="1"/>
</dbReference>
<evidence type="ECO:0000313" key="1">
    <source>
        <dbReference type="EMBL" id="KAK3047764.1"/>
    </source>
</evidence>
<keyword evidence="2" id="KW-1185">Reference proteome</keyword>
<organism evidence="1 2">
    <name type="scientific">Extremus antarcticus</name>
    <dbReference type="NCBI Taxonomy" id="702011"/>
    <lineage>
        <taxon>Eukaryota</taxon>
        <taxon>Fungi</taxon>
        <taxon>Dikarya</taxon>
        <taxon>Ascomycota</taxon>
        <taxon>Pezizomycotina</taxon>
        <taxon>Dothideomycetes</taxon>
        <taxon>Dothideomycetidae</taxon>
        <taxon>Mycosphaerellales</taxon>
        <taxon>Extremaceae</taxon>
        <taxon>Extremus</taxon>
    </lineage>
</organism>
<dbReference type="Proteomes" id="UP001271007">
    <property type="component" value="Unassembled WGS sequence"/>
</dbReference>
<name>A0AAJ0DD07_9PEZI</name>
<dbReference type="CDD" id="cd05233">
    <property type="entry name" value="SDR_c"/>
    <property type="match status" value="1"/>
</dbReference>
<sequence>MEGKVIAITGGASGICLATAQVLSSRGAKISICDISDESLAKAKDEIGGDTVDKFGSLDGAANVAGTIGKKHGQHSVDEEDEDMWDLIVGVNLTHGVVAITKTAAIDSDPKAFE</sequence>
<dbReference type="InterPro" id="IPR036291">
    <property type="entry name" value="NAD(P)-bd_dom_sf"/>
</dbReference>
<protein>
    <submittedName>
        <fullName evidence="1">Uncharacterized protein</fullName>
    </submittedName>
</protein>